<protein>
    <submittedName>
        <fullName evidence="2">Uncharacterized protein</fullName>
    </submittedName>
</protein>
<feature type="region of interest" description="Disordered" evidence="1">
    <location>
        <begin position="46"/>
        <end position="84"/>
    </location>
</feature>
<evidence type="ECO:0000256" key="1">
    <source>
        <dbReference type="SAM" id="MobiDB-lite"/>
    </source>
</evidence>
<dbReference type="EMBL" id="RXGB01065482">
    <property type="protein sequence ID" value="TMW80320.1"/>
    <property type="molecule type" value="Genomic_DNA"/>
</dbReference>
<comment type="caution">
    <text evidence="2">The sequence shown here is derived from an EMBL/GenBank/DDBJ whole genome shotgun (WGS) entry which is preliminary data.</text>
</comment>
<organism evidence="2">
    <name type="scientific">Solanum chilense</name>
    <name type="common">Tomato</name>
    <name type="synonym">Lycopersicon chilense</name>
    <dbReference type="NCBI Taxonomy" id="4083"/>
    <lineage>
        <taxon>Eukaryota</taxon>
        <taxon>Viridiplantae</taxon>
        <taxon>Streptophyta</taxon>
        <taxon>Embryophyta</taxon>
        <taxon>Tracheophyta</taxon>
        <taxon>Spermatophyta</taxon>
        <taxon>Magnoliopsida</taxon>
        <taxon>eudicotyledons</taxon>
        <taxon>Gunneridae</taxon>
        <taxon>Pentapetalae</taxon>
        <taxon>asterids</taxon>
        <taxon>lamiids</taxon>
        <taxon>Solanales</taxon>
        <taxon>Solanaceae</taxon>
        <taxon>Solanoideae</taxon>
        <taxon>Solaneae</taxon>
        <taxon>Solanum</taxon>
        <taxon>Solanum subgen. Lycopersicon</taxon>
    </lineage>
</organism>
<reference evidence="2" key="1">
    <citation type="submission" date="2019-05" db="EMBL/GenBank/DDBJ databases">
        <title>The de novo reference genome and transcriptome assemblies of the wild tomato species Solanum chilense.</title>
        <authorList>
            <person name="Stam R."/>
            <person name="Nosenko T."/>
            <person name="Hoerger A.C."/>
            <person name="Stephan W."/>
            <person name="Seidel M.A."/>
            <person name="Kuhn J.M.M."/>
            <person name="Haberer G."/>
            <person name="Tellier A."/>
        </authorList>
    </citation>
    <scope>NUCLEOTIDE SEQUENCE</scope>
    <source>
        <tissue evidence="2">Mature leaves</tissue>
    </source>
</reference>
<proteinExistence type="predicted"/>
<sequence length="171" mass="19608">TICQDRVTQPGQDNLMENILKTLTTLCTKVDSMGLRIQKLEENIESTSQQHDYKHAELRRSTDEKQPELEGDDGKLQKTHNKDGPSQLRRTVVRFRCKTLQLLRIWYWERVSERHDGSAGCTVTGVTDRHRILSEKWSLRCCNDLRDGPSQARRAVTGCVIPVGVGFLVKF</sequence>
<accession>A0A6N2AF69</accession>
<feature type="non-terminal residue" evidence="2">
    <location>
        <position position="1"/>
    </location>
</feature>
<evidence type="ECO:0000313" key="2">
    <source>
        <dbReference type="EMBL" id="TMW80320.1"/>
    </source>
</evidence>
<name>A0A6N2AF69_SOLCI</name>
<feature type="compositionally biased region" description="Basic and acidic residues" evidence="1">
    <location>
        <begin position="51"/>
        <end position="83"/>
    </location>
</feature>
<dbReference type="AlphaFoldDB" id="A0A6N2AF69"/>
<gene>
    <name evidence="2" type="ORF">EJD97_021468</name>
</gene>